<accession>A0ABD5WRG1</accession>
<dbReference type="RefSeq" id="WP_382210161.1">
    <property type="nucleotide sequence ID" value="NZ_JBHSZH010000005.1"/>
</dbReference>
<evidence type="ECO:0000256" key="1">
    <source>
        <dbReference type="SAM" id="MobiDB-lite"/>
    </source>
</evidence>
<protein>
    <submittedName>
        <fullName evidence="3">AAA family ATPase</fullName>
    </submittedName>
</protein>
<dbReference type="AlphaFoldDB" id="A0ABD5WRG1"/>
<name>A0ABD5WRG1_9EURY</name>
<feature type="region of interest" description="Disordered" evidence="1">
    <location>
        <begin position="202"/>
        <end position="230"/>
    </location>
</feature>
<evidence type="ECO:0000313" key="4">
    <source>
        <dbReference type="Proteomes" id="UP001596407"/>
    </source>
</evidence>
<evidence type="ECO:0000313" key="3">
    <source>
        <dbReference type="EMBL" id="MFC7081804.1"/>
    </source>
</evidence>
<sequence>MSDTVYAIASGKGGVGKTTTAINLGAMLADRGHSVVVVDTDLGMANLADFLDFEIETPTLHEVLAGEAEFDDAIYRAPGDIDVLPSATDIEAFVKSDPANLQTVVEDLREEYDYVLLDTGAGVSYDTLVPLALADGVLLVATPDVASVRDTAKTGELAERVESEVTGAVLTQRSSDILNADDVEATLGTDVLAVIPQDEAVPMGIDAGRPSRRSRRTRPQAGPTGTSPRC</sequence>
<dbReference type="PANTHER" id="PTHR43384">
    <property type="entry name" value="SEPTUM SITE-DETERMINING PROTEIN MIND HOMOLOG, CHLOROPLASTIC-RELATED"/>
    <property type="match status" value="1"/>
</dbReference>
<proteinExistence type="predicted"/>
<feature type="domain" description="AAA" evidence="2">
    <location>
        <begin position="5"/>
        <end position="147"/>
    </location>
</feature>
<dbReference type="EMBL" id="JBHSZH010000005">
    <property type="protein sequence ID" value="MFC7081804.1"/>
    <property type="molecule type" value="Genomic_DNA"/>
</dbReference>
<dbReference type="Proteomes" id="UP001596407">
    <property type="component" value="Unassembled WGS sequence"/>
</dbReference>
<dbReference type="InterPro" id="IPR027417">
    <property type="entry name" value="P-loop_NTPase"/>
</dbReference>
<reference evidence="3 4" key="1">
    <citation type="journal article" date="2019" name="Int. J. Syst. Evol. Microbiol.">
        <title>The Global Catalogue of Microorganisms (GCM) 10K type strain sequencing project: providing services to taxonomists for standard genome sequencing and annotation.</title>
        <authorList>
            <consortium name="The Broad Institute Genomics Platform"/>
            <consortium name="The Broad Institute Genome Sequencing Center for Infectious Disease"/>
            <person name="Wu L."/>
            <person name="Ma J."/>
        </authorList>
    </citation>
    <scope>NUCLEOTIDE SEQUENCE [LARGE SCALE GENOMIC DNA]</scope>
    <source>
        <strain evidence="3 4">DT72</strain>
    </source>
</reference>
<dbReference type="SUPFAM" id="SSF52540">
    <property type="entry name" value="P-loop containing nucleoside triphosphate hydrolases"/>
    <property type="match status" value="1"/>
</dbReference>
<dbReference type="InterPro" id="IPR050625">
    <property type="entry name" value="ParA/MinD_ATPase"/>
</dbReference>
<organism evidence="3 4">
    <name type="scientific">Halorussus caseinilyticus</name>
    <dbReference type="NCBI Taxonomy" id="3034025"/>
    <lineage>
        <taxon>Archaea</taxon>
        <taxon>Methanobacteriati</taxon>
        <taxon>Methanobacteriota</taxon>
        <taxon>Stenosarchaea group</taxon>
        <taxon>Halobacteria</taxon>
        <taxon>Halobacteriales</taxon>
        <taxon>Haladaptataceae</taxon>
        <taxon>Halorussus</taxon>
    </lineage>
</organism>
<evidence type="ECO:0000259" key="2">
    <source>
        <dbReference type="Pfam" id="PF13614"/>
    </source>
</evidence>
<gene>
    <name evidence="3" type="ORF">ACFQJ6_18600</name>
</gene>
<dbReference type="PANTHER" id="PTHR43384:SF10">
    <property type="entry name" value="ATPASE INVOLVED IN CHROMOSOME PARTITIONING, PARA_MIND FAMILY"/>
    <property type="match status" value="1"/>
</dbReference>
<keyword evidence="4" id="KW-1185">Reference proteome</keyword>
<dbReference type="InterPro" id="IPR025669">
    <property type="entry name" value="AAA_dom"/>
</dbReference>
<dbReference type="Pfam" id="PF13614">
    <property type="entry name" value="AAA_31"/>
    <property type="match status" value="1"/>
</dbReference>
<dbReference type="Gene3D" id="3.40.50.300">
    <property type="entry name" value="P-loop containing nucleotide triphosphate hydrolases"/>
    <property type="match status" value="1"/>
</dbReference>
<comment type="caution">
    <text evidence="3">The sequence shown here is derived from an EMBL/GenBank/DDBJ whole genome shotgun (WGS) entry which is preliminary data.</text>
</comment>